<sequence length="24" mass="2513">MKPLEPLAGGIAVTAKTVRFTAQI</sequence>
<reference evidence="1" key="1">
    <citation type="submission" date="2014-09" db="EMBL/GenBank/DDBJ databases">
        <authorList>
            <person name="Magalhaes I.L.F."/>
            <person name="Oliveira U."/>
            <person name="Santos F.R."/>
            <person name="Vidigal T.H.D.A."/>
            <person name="Brescovit A.D."/>
            <person name="Santos A.J."/>
        </authorList>
    </citation>
    <scope>NUCLEOTIDE SEQUENCE</scope>
    <source>
        <tissue evidence="1">Shoot tissue taken approximately 20 cm above the soil surface</tissue>
    </source>
</reference>
<protein>
    <submittedName>
        <fullName evidence="1">Uncharacterized protein</fullName>
    </submittedName>
</protein>
<name>A0A0A9HKX7_ARUDO</name>
<dbReference type="EMBL" id="GBRH01160076">
    <property type="protein sequence ID" value="JAE37820.1"/>
    <property type="molecule type" value="Transcribed_RNA"/>
</dbReference>
<dbReference type="AlphaFoldDB" id="A0A0A9HKX7"/>
<proteinExistence type="predicted"/>
<evidence type="ECO:0000313" key="1">
    <source>
        <dbReference type="EMBL" id="JAE37820.1"/>
    </source>
</evidence>
<organism evidence="1">
    <name type="scientific">Arundo donax</name>
    <name type="common">Giant reed</name>
    <name type="synonym">Donax arundinaceus</name>
    <dbReference type="NCBI Taxonomy" id="35708"/>
    <lineage>
        <taxon>Eukaryota</taxon>
        <taxon>Viridiplantae</taxon>
        <taxon>Streptophyta</taxon>
        <taxon>Embryophyta</taxon>
        <taxon>Tracheophyta</taxon>
        <taxon>Spermatophyta</taxon>
        <taxon>Magnoliopsida</taxon>
        <taxon>Liliopsida</taxon>
        <taxon>Poales</taxon>
        <taxon>Poaceae</taxon>
        <taxon>PACMAD clade</taxon>
        <taxon>Arundinoideae</taxon>
        <taxon>Arundineae</taxon>
        <taxon>Arundo</taxon>
    </lineage>
</organism>
<accession>A0A0A9HKX7</accession>
<reference evidence="1" key="2">
    <citation type="journal article" date="2015" name="Data Brief">
        <title>Shoot transcriptome of the giant reed, Arundo donax.</title>
        <authorList>
            <person name="Barrero R.A."/>
            <person name="Guerrero F.D."/>
            <person name="Moolhuijzen P."/>
            <person name="Goolsby J.A."/>
            <person name="Tidwell J."/>
            <person name="Bellgard S.E."/>
            <person name="Bellgard M.I."/>
        </authorList>
    </citation>
    <scope>NUCLEOTIDE SEQUENCE</scope>
    <source>
        <tissue evidence="1">Shoot tissue taken approximately 20 cm above the soil surface</tissue>
    </source>
</reference>